<proteinExistence type="predicted"/>
<evidence type="ECO:0000256" key="3">
    <source>
        <dbReference type="ARBA" id="ARBA00023163"/>
    </source>
</evidence>
<dbReference type="SMART" id="SM00993">
    <property type="entry name" value="YL1_C"/>
    <property type="match status" value="1"/>
</dbReference>
<keyword evidence="3" id="KW-0804">Transcription</keyword>
<feature type="domain" description="Vps72/YL1 C-terminal" evidence="6">
    <location>
        <begin position="70"/>
        <end position="99"/>
    </location>
</feature>
<evidence type="ECO:0000256" key="1">
    <source>
        <dbReference type="ARBA" id="ARBA00004123"/>
    </source>
</evidence>
<dbReference type="RefSeq" id="XP_064853375.1">
    <property type="nucleotide sequence ID" value="XM_064997303.1"/>
</dbReference>
<evidence type="ECO:0000256" key="4">
    <source>
        <dbReference type="ARBA" id="ARBA00023242"/>
    </source>
</evidence>
<organism evidence="7 8">
    <name type="scientific">Saccharomycopsis crataegensis</name>
    <dbReference type="NCBI Taxonomy" id="43959"/>
    <lineage>
        <taxon>Eukaryota</taxon>
        <taxon>Fungi</taxon>
        <taxon>Dikarya</taxon>
        <taxon>Ascomycota</taxon>
        <taxon>Saccharomycotina</taxon>
        <taxon>Saccharomycetes</taxon>
        <taxon>Saccharomycopsidaceae</taxon>
        <taxon>Saccharomycopsis</taxon>
    </lineage>
</organism>
<dbReference type="PANTHER" id="PTHR31200">
    <property type="entry name" value="INO80 COMPLEX SUBUNIT C"/>
    <property type="match status" value="1"/>
</dbReference>
<evidence type="ECO:0000313" key="7">
    <source>
        <dbReference type="EMBL" id="GMM36379.1"/>
    </source>
</evidence>
<dbReference type="GeneID" id="90074354"/>
<name>A0AAV5QNY3_9ASCO</name>
<sequence length="121" mass="13685">MSSLSDTVVSAAINRPLSFKNPKYNPSRRHKPHRQLVSDEQKRLATLTLPVDAVTYFSVEAYPPLRPQKHYCDITGLKGHYKAPSSGLRFANAEVYQVVRTMAQGVDQQYLELRNANVVLK</sequence>
<dbReference type="InterPro" id="IPR029525">
    <property type="entry name" value="INO80C/Ies6"/>
</dbReference>
<dbReference type="EMBL" id="BTFZ01000011">
    <property type="protein sequence ID" value="GMM36379.1"/>
    <property type="molecule type" value="Genomic_DNA"/>
</dbReference>
<comment type="caution">
    <text evidence="7">The sequence shown here is derived from an EMBL/GenBank/DDBJ whole genome shotgun (WGS) entry which is preliminary data.</text>
</comment>
<evidence type="ECO:0000256" key="5">
    <source>
        <dbReference type="SAM" id="MobiDB-lite"/>
    </source>
</evidence>
<evidence type="ECO:0000259" key="6">
    <source>
        <dbReference type="SMART" id="SM00993"/>
    </source>
</evidence>
<dbReference type="Proteomes" id="UP001360560">
    <property type="component" value="Unassembled WGS sequence"/>
</dbReference>
<keyword evidence="4" id="KW-0539">Nucleus</keyword>
<dbReference type="Pfam" id="PF08265">
    <property type="entry name" value="YL1_C"/>
    <property type="match status" value="1"/>
</dbReference>
<keyword evidence="8" id="KW-1185">Reference proteome</keyword>
<comment type="subcellular location">
    <subcellularLocation>
        <location evidence="1">Nucleus</location>
    </subcellularLocation>
</comment>
<evidence type="ECO:0000256" key="2">
    <source>
        <dbReference type="ARBA" id="ARBA00023015"/>
    </source>
</evidence>
<gene>
    <name evidence="7" type="ORF">DASC09_037040</name>
</gene>
<evidence type="ECO:0000313" key="8">
    <source>
        <dbReference type="Proteomes" id="UP001360560"/>
    </source>
</evidence>
<keyword evidence="2" id="KW-0805">Transcription regulation</keyword>
<dbReference type="PANTHER" id="PTHR31200:SF1">
    <property type="entry name" value="INO80 COMPLEX SUBUNIT C"/>
    <property type="match status" value="1"/>
</dbReference>
<dbReference type="GO" id="GO:0031011">
    <property type="term" value="C:Ino80 complex"/>
    <property type="evidence" value="ECO:0007669"/>
    <property type="project" value="InterPro"/>
</dbReference>
<accession>A0AAV5QNY3</accession>
<dbReference type="GO" id="GO:0006338">
    <property type="term" value="P:chromatin remodeling"/>
    <property type="evidence" value="ECO:0007669"/>
    <property type="project" value="InterPro"/>
</dbReference>
<dbReference type="InterPro" id="IPR013272">
    <property type="entry name" value="Vps72/YL1_C"/>
</dbReference>
<dbReference type="AlphaFoldDB" id="A0AAV5QNY3"/>
<feature type="region of interest" description="Disordered" evidence="5">
    <location>
        <begin position="17"/>
        <end position="39"/>
    </location>
</feature>
<reference evidence="7 8" key="1">
    <citation type="journal article" date="2023" name="Elife">
        <title>Identification of key yeast species and microbe-microbe interactions impacting larval growth of Drosophila in the wild.</title>
        <authorList>
            <person name="Mure A."/>
            <person name="Sugiura Y."/>
            <person name="Maeda R."/>
            <person name="Honda K."/>
            <person name="Sakurai N."/>
            <person name="Takahashi Y."/>
            <person name="Watada M."/>
            <person name="Katoh T."/>
            <person name="Gotoh A."/>
            <person name="Gotoh Y."/>
            <person name="Taniguchi I."/>
            <person name="Nakamura K."/>
            <person name="Hayashi T."/>
            <person name="Katayama T."/>
            <person name="Uemura T."/>
            <person name="Hattori Y."/>
        </authorList>
    </citation>
    <scope>NUCLEOTIDE SEQUENCE [LARGE SCALE GENOMIC DNA]</scope>
    <source>
        <strain evidence="7 8">SC-9</strain>
    </source>
</reference>
<protein>
    <submittedName>
        <fullName evidence="7">Ies6 protein</fullName>
    </submittedName>
</protein>